<organism evidence="1 2">
    <name type="scientific">Vibrio anguillarum</name>
    <name type="common">Listonella anguillarum</name>
    <dbReference type="NCBI Taxonomy" id="55601"/>
    <lineage>
        <taxon>Bacteria</taxon>
        <taxon>Pseudomonadati</taxon>
        <taxon>Pseudomonadota</taxon>
        <taxon>Gammaproteobacteria</taxon>
        <taxon>Vibrionales</taxon>
        <taxon>Vibrionaceae</taxon>
        <taxon>Vibrio</taxon>
    </lineage>
</organism>
<sequence>MQGFRIAKGSDISPPDLCLGGFTMKDFKFYPSAEITVKAMLKLFTIDNIGSDSQPIFIIKRK</sequence>
<dbReference type="Proteomes" id="UP000786185">
    <property type="component" value="Unassembled WGS sequence"/>
</dbReference>
<proteinExistence type="predicted"/>
<reference evidence="1" key="1">
    <citation type="journal article" date="2021" name="PeerJ">
        <title>Analysis of 44 Vibrio anguillarum genomes reveals high genetic diversity.</title>
        <authorList>
            <person name="Hansen M.J."/>
            <person name="Dalsgaard I."/>
        </authorList>
    </citation>
    <scope>NUCLEOTIDE SEQUENCE</scope>
    <source>
        <strain evidence="1">850617-1/1</strain>
    </source>
</reference>
<comment type="caution">
    <text evidence="1">The sequence shown here is derived from an EMBL/GenBank/DDBJ whole genome shotgun (WGS) entry which is preliminary data.</text>
</comment>
<evidence type="ECO:0000313" key="2">
    <source>
        <dbReference type="Proteomes" id="UP000786185"/>
    </source>
</evidence>
<protein>
    <submittedName>
        <fullName evidence="1">Uncharacterized protein</fullName>
    </submittedName>
</protein>
<gene>
    <name evidence="1" type="ORF">ERJ77_21645</name>
</gene>
<accession>A0AAW4BL17</accession>
<dbReference type="EMBL" id="SCLC01000571">
    <property type="protein sequence ID" value="MBF4437041.1"/>
    <property type="molecule type" value="Genomic_DNA"/>
</dbReference>
<dbReference type="AlphaFoldDB" id="A0AAW4BL17"/>
<evidence type="ECO:0000313" key="1">
    <source>
        <dbReference type="EMBL" id="MBF4437041.1"/>
    </source>
</evidence>
<name>A0AAW4BL17_VIBAN</name>